<evidence type="ECO:0000313" key="3">
    <source>
        <dbReference type="Proteomes" id="UP000610456"/>
    </source>
</evidence>
<feature type="domain" description="VOC" evidence="1">
    <location>
        <begin position="6"/>
        <end position="134"/>
    </location>
</feature>
<keyword evidence="2" id="KW-0223">Dioxygenase</keyword>
<dbReference type="Pfam" id="PF00903">
    <property type="entry name" value="Glyoxalase"/>
    <property type="match status" value="1"/>
</dbReference>
<dbReference type="Proteomes" id="UP000610456">
    <property type="component" value="Unassembled WGS sequence"/>
</dbReference>
<name>A0A918SGD7_9FLAO</name>
<dbReference type="PANTHER" id="PTHR39434">
    <property type="match status" value="1"/>
</dbReference>
<dbReference type="InterPro" id="IPR037523">
    <property type="entry name" value="VOC_core"/>
</dbReference>
<evidence type="ECO:0000313" key="2">
    <source>
        <dbReference type="EMBL" id="GHA41279.1"/>
    </source>
</evidence>
<proteinExistence type="predicted"/>
<protein>
    <submittedName>
        <fullName evidence="2">Ring-cleaving dioxygenase</fullName>
    </submittedName>
</protein>
<dbReference type="AlphaFoldDB" id="A0A918SGD7"/>
<dbReference type="Gene3D" id="3.10.180.10">
    <property type="entry name" value="2,3-Dihydroxybiphenyl 1,2-Dioxygenase, domain 1"/>
    <property type="match status" value="1"/>
</dbReference>
<keyword evidence="2" id="KW-0560">Oxidoreductase</keyword>
<dbReference type="RefSeq" id="WP_189604943.1">
    <property type="nucleotide sequence ID" value="NZ_BMXB01000009.1"/>
</dbReference>
<dbReference type="SUPFAM" id="SSF54593">
    <property type="entry name" value="Glyoxalase/Bleomycin resistance protein/Dihydroxybiphenyl dioxygenase"/>
    <property type="match status" value="1"/>
</dbReference>
<dbReference type="GO" id="GO:0051213">
    <property type="term" value="F:dioxygenase activity"/>
    <property type="evidence" value="ECO:0007669"/>
    <property type="project" value="UniProtKB-KW"/>
</dbReference>
<sequence>MQHVVRPFHLAVPVDNLEAARKFYRDTLNCEEGRSSDHWVDFNFFGHQFVIHYKENSGTDSVKGSNPVDGKEVPVPHFGVVLEWDTFHQFAEDLKKKKINFVIEPYIRFGGKVGEQATMFFKDPCGNALEFKAFKDESQLFAK</sequence>
<dbReference type="InterPro" id="IPR004360">
    <property type="entry name" value="Glyas_Fos-R_dOase_dom"/>
</dbReference>
<reference evidence="2" key="1">
    <citation type="journal article" date="2014" name="Int. J. Syst. Evol. Microbiol.">
        <title>Complete genome sequence of Corynebacterium casei LMG S-19264T (=DSM 44701T), isolated from a smear-ripened cheese.</title>
        <authorList>
            <consortium name="US DOE Joint Genome Institute (JGI-PGF)"/>
            <person name="Walter F."/>
            <person name="Albersmeier A."/>
            <person name="Kalinowski J."/>
            <person name="Ruckert C."/>
        </authorList>
    </citation>
    <scope>NUCLEOTIDE SEQUENCE</scope>
    <source>
        <strain evidence="2">KCTC 12719</strain>
    </source>
</reference>
<keyword evidence="3" id="KW-1185">Reference proteome</keyword>
<accession>A0A918SGD7</accession>
<evidence type="ECO:0000259" key="1">
    <source>
        <dbReference type="PROSITE" id="PS51819"/>
    </source>
</evidence>
<reference evidence="2" key="2">
    <citation type="submission" date="2020-09" db="EMBL/GenBank/DDBJ databases">
        <authorList>
            <person name="Sun Q."/>
            <person name="Kim S."/>
        </authorList>
    </citation>
    <scope>NUCLEOTIDE SEQUENCE</scope>
    <source>
        <strain evidence="2">KCTC 12719</strain>
    </source>
</reference>
<dbReference type="PROSITE" id="PS51819">
    <property type="entry name" value="VOC"/>
    <property type="match status" value="1"/>
</dbReference>
<gene>
    <name evidence="2" type="ORF">GCM10007103_23390</name>
</gene>
<dbReference type="EMBL" id="BMXB01000009">
    <property type="protein sequence ID" value="GHA41279.1"/>
    <property type="molecule type" value="Genomic_DNA"/>
</dbReference>
<comment type="caution">
    <text evidence="2">The sequence shown here is derived from an EMBL/GenBank/DDBJ whole genome shotgun (WGS) entry which is preliminary data.</text>
</comment>
<dbReference type="InterPro" id="IPR029068">
    <property type="entry name" value="Glyas_Bleomycin-R_OHBP_Dase"/>
</dbReference>
<dbReference type="PANTHER" id="PTHR39434:SF1">
    <property type="entry name" value="VOC DOMAIN-CONTAINING PROTEIN"/>
    <property type="match status" value="1"/>
</dbReference>
<organism evidence="2 3">
    <name type="scientific">Salinimicrobium marinum</name>
    <dbReference type="NCBI Taxonomy" id="680283"/>
    <lineage>
        <taxon>Bacteria</taxon>
        <taxon>Pseudomonadati</taxon>
        <taxon>Bacteroidota</taxon>
        <taxon>Flavobacteriia</taxon>
        <taxon>Flavobacteriales</taxon>
        <taxon>Flavobacteriaceae</taxon>
        <taxon>Salinimicrobium</taxon>
    </lineage>
</organism>